<name>A0A0H2YS25_CLOP1</name>
<feature type="compositionally biased region" description="Low complexity" evidence="5">
    <location>
        <begin position="1635"/>
        <end position="1656"/>
    </location>
</feature>
<dbReference type="CDD" id="cd04486">
    <property type="entry name" value="YhcR_OBF_like"/>
    <property type="match status" value="1"/>
</dbReference>
<evidence type="ECO:0000256" key="6">
    <source>
        <dbReference type="SAM" id="Phobius"/>
    </source>
</evidence>
<feature type="chain" id="PRO_5039712786" evidence="7">
    <location>
        <begin position="30"/>
        <end position="1710"/>
    </location>
</feature>
<evidence type="ECO:0000259" key="8">
    <source>
        <dbReference type="PROSITE" id="PS50847"/>
    </source>
</evidence>
<dbReference type="NCBIfam" id="TIGR01167">
    <property type="entry name" value="LPXTG_anchor"/>
    <property type="match status" value="1"/>
</dbReference>
<accession>A0A0H2YS25</accession>
<dbReference type="PROSITE" id="PS50847">
    <property type="entry name" value="GRAM_POS_ANCHORING"/>
    <property type="match status" value="1"/>
</dbReference>
<dbReference type="SUPFAM" id="SSF89550">
    <property type="entry name" value="PHP domain-like"/>
    <property type="match status" value="1"/>
</dbReference>
<keyword evidence="3 7" id="KW-0732">Signal</keyword>
<evidence type="ECO:0000313" key="11">
    <source>
        <dbReference type="Proteomes" id="UP000001823"/>
    </source>
</evidence>
<dbReference type="SUPFAM" id="SSF101756">
    <property type="entry name" value="Hypothetical protein YgiW"/>
    <property type="match status" value="1"/>
</dbReference>
<dbReference type="STRING" id="195103.CPF_1618"/>
<evidence type="ECO:0000256" key="4">
    <source>
        <dbReference type="ARBA" id="ARBA00023088"/>
    </source>
</evidence>
<keyword evidence="2" id="KW-0964">Secreted</keyword>
<evidence type="ECO:0000256" key="1">
    <source>
        <dbReference type="ARBA" id="ARBA00022512"/>
    </source>
</evidence>
<evidence type="ECO:0000256" key="2">
    <source>
        <dbReference type="ARBA" id="ARBA00022525"/>
    </source>
</evidence>
<dbReference type="Gene3D" id="2.40.50.200">
    <property type="entry name" value="Bacterial OB-fold"/>
    <property type="match status" value="1"/>
</dbReference>
<keyword evidence="6" id="KW-0472">Membrane</keyword>
<dbReference type="HOGENOM" id="CLU_002831_0_0_9"/>
<dbReference type="EMBL" id="CP000246">
    <property type="protein sequence ID" value="ABG83829.1"/>
    <property type="molecule type" value="Genomic_DNA"/>
</dbReference>
<keyword evidence="11" id="KW-1185">Reference proteome</keyword>
<proteinExistence type="predicted"/>
<keyword evidence="4" id="KW-0572">Peptidoglycan-anchor</keyword>
<evidence type="ECO:0000259" key="9">
    <source>
        <dbReference type="PROSITE" id="PS51841"/>
    </source>
</evidence>
<dbReference type="Proteomes" id="UP000001823">
    <property type="component" value="Chromosome"/>
</dbReference>
<evidence type="ECO:0000313" key="10">
    <source>
        <dbReference type="EMBL" id="ABG83829.1"/>
    </source>
</evidence>
<protein>
    <submittedName>
        <fullName evidence="10">OB-fold nucleic acid binding domain protein</fullName>
    </submittedName>
</protein>
<dbReference type="Gene3D" id="3.20.20.140">
    <property type="entry name" value="Metal-dependent hydrolases"/>
    <property type="match status" value="1"/>
</dbReference>
<evidence type="ECO:0000256" key="3">
    <source>
        <dbReference type="ARBA" id="ARBA00022729"/>
    </source>
</evidence>
<dbReference type="Gene3D" id="2.60.40.10">
    <property type="entry name" value="Immunoglobulins"/>
    <property type="match status" value="3"/>
</dbReference>
<feature type="domain" description="LTD" evidence="9">
    <location>
        <begin position="24"/>
        <end position="157"/>
    </location>
</feature>
<dbReference type="NCBIfam" id="NF038032">
    <property type="entry name" value="CehA_McbA_metalo"/>
    <property type="match status" value="1"/>
</dbReference>
<gene>
    <name evidence="10" type="ordered locus">CPF_1618</name>
</gene>
<dbReference type="InterPro" id="IPR016195">
    <property type="entry name" value="Pol/histidinol_Pase-like"/>
</dbReference>
<sequence>MKKDYKILITKALSLSMVGSLFTSYPTFAKEFKAQEGDLIISEYLHGPSNSKAIEIFNGTGEGINLSNYDLAVYSNGKYEGSPVSQSLEDKIIESGETYVIYNNQGKDEKFTEVINDLENKLGVGSQTVGFNGDDVILLRKNTGNGYEIIDSFGAKTEKDKKFYDSKFISARRKSEIKDGENNIDKTPFDVSIQWDVDTENLYDDLGKHDISWSEGENPSGKVLKVKEARNKNLGEEVTTRGVVTFNDRNKTLHIQDETGAIAISNFKSGVDFGAITKGNKIEISGTLDNFNGLLQVQATDIKVLGDLGMPDPKLVTIKELKESNFDSHYIELKNTVVDLEAKTLTQGEDVLDIYFIPSGLEVKTGDLVDVKGVIGRFNDKVQLYGSSAEFTKIVEDNESPVITHKKIEKANINEDLNIEAKVSDNNKLEEVSISFKGKEDTEFKKVVLKEEDGIFKTLIPKEDLKASGMEYYIKASDGKNISRVPESGVYAFQVVDEDLSGPEVKNVLPKENSSVGENRKPIISGEFIDNSGVNVESVKIKLDNEDITKVAEITETGFSYEIKEDLEDGEHRVEVSVSDSLGNNRVKEWKFRVGKINHYYGQLHSHTNISDGTGSLEDAYKWARDEGKADYFAVTDHSNWFDNDTEANINDGSMSKAWTNAQNISDKYNDDGNFVAMYGYEMTWSGSTGGWGHINTFNTPGFETRKNSDMNLKNYYNTISQLPESVSQLNHPGKTFGDFADFGFYSEGADKVVNLIEVGNGEGPVRGSGYFPSYEYYTRALDKGWHVAPTNNQDNHKGKWLTANDARTIILSEENSRDALYKAMNKKQVYSSEDKNTTIDYTVNNQIMGSNLGEVEDLDFNIEINDEDKEDTIKKVSIIANGGVEVISKEFNSNKVSWNFKLKPEYSYYYVKVVQGDQDIAVTAPVWIGENVNVGLNELKTDKDMLLVGDEAKFSIEVYNNSSERLNNIKVEFFNGEISGEKKIGEEIIESLEGNSLKESSITWQPERAGEFTIYAKATISINGTDKTFTKSSKIEVVNEGDVYKVMIDGAHANQYVTGNYAGKIDAFEKLLTENDCIPIINKEEITEKSLENVDLLVITDPQGIDEPKYEVYKSNFTASEIDAIGKYMDKGGNIIITSRADYKDGVGEYSNGAQLNPILEKINSELRVNDDQVADYEVNEGQQFRLMLNKYSSPNFNLVEGLGEEDKFSFYSGSSVVLKDGAKGEKVDFLVSGHESTGTDDSDKQGDNVPVEKGQVNVLAVEELSNGGKVAVAGSTFFSNFEIDGTNAESKSNSKVTKNIINWMLPEKELEKLTIKEFREDKNNDGEPDRLGEEYVLEGIVTAQSEAVEPKNAFFEVIYIQDETGGINVFGVSNTPVKVGQKVRVKGRVEAYQGEFEIQISDESADLEIIDENINEVSPKEMSTGDSMLHENEGWLTKVTGKVVNMDDSNLYLDDGSGVSRIYVEGYIWDGINENMKGKWDPRIKVGDTVSAIGLSSEDPEGNRLRVRNTGEIVLQEEENLGVINTEITSDKNEIKENEKISLLTKVENSTKEALENLTLKIFANNGENEVLLKEEKIDSLGVNESKELTFEHAFELEGRYSIGIKLFDSEGNEIKSNNKEFSLVVLKEINGGDSDNNGDANNGGDSNNGSGNDSGEENKPGIDKPNTEKPEELPNTGNRMNANMLMGFGALYLALGFYMVSKRKKVR</sequence>
<evidence type="ECO:0000256" key="7">
    <source>
        <dbReference type="SAM" id="SignalP"/>
    </source>
</evidence>
<feature type="compositionally biased region" description="Basic and acidic residues" evidence="5">
    <location>
        <begin position="1659"/>
        <end position="1675"/>
    </location>
</feature>
<dbReference type="InterPro" id="IPR001322">
    <property type="entry name" value="Lamin_tail_dom"/>
</dbReference>
<dbReference type="PROSITE" id="PS51841">
    <property type="entry name" value="LTD"/>
    <property type="match status" value="1"/>
</dbReference>
<feature type="transmembrane region" description="Helical" evidence="6">
    <location>
        <begin position="1685"/>
        <end position="1703"/>
    </location>
</feature>
<dbReference type="KEGG" id="cpf:CPF_1618"/>
<dbReference type="InterPro" id="IPR019931">
    <property type="entry name" value="LPXTG_anchor"/>
</dbReference>
<organism evidence="10 11">
    <name type="scientific">Clostridium perfringens (strain ATCC 13124 / DSM 756 / JCM 1290 / NCIMB 6125 / NCTC 8237 / Type A)</name>
    <dbReference type="NCBI Taxonomy" id="195103"/>
    <lineage>
        <taxon>Bacteria</taxon>
        <taxon>Bacillati</taxon>
        <taxon>Bacillota</taxon>
        <taxon>Clostridia</taxon>
        <taxon>Eubacteriales</taxon>
        <taxon>Clostridiaceae</taxon>
        <taxon>Clostridium</taxon>
    </lineage>
</organism>
<keyword evidence="1" id="KW-0134">Cell wall</keyword>
<feature type="domain" description="Gram-positive cocci surface proteins LPxTG" evidence="8">
    <location>
        <begin position="1676"/>
        <end position="1710"/>
    </location>
</feature>
<dbReference type="RefSeq" id="WP_011590818.1">
    <property type="nucleotide sequence ID" value="NC_008261.1"/>
</dbReference>
<reference evidence="10 11" key="1">
    <citation type="journal article" date="2006" name="Genome Res.">
        <title>Skewed genomic variability in strains of the toxigenic bacterial pathogen, Clostridium perfringens.</title>
        <authorList>
            <person name="Myers G.S."/>
            <person name="Rasko D.A."/>
            <person name="Cheung J.K."/>
            <person name="Ravel J."/>
            <person name="Seshadri R."/>
            <person name="Deboy R.T."/>
            <person name="Ren Q."/>
            <person name="Varga J."/>
            <person name="Awad M.M."/>
            <person name="Brinkac L.M."/>
            <person name="Daugherty S.C."/>
            <person name="Haft D.H."/>
            <person name="Dodson R.J."/>
            <person name="Madupu R."/>
            <person name="Nelson W.C."/>
            <person name="Rosovitz M.J."/>
            <person name="Sullivan S.A."/>
            <person name="Khouri H."/>
            <person name="Dimitrov G.I."/>
            <person name="Watkins K.L."/>
            <person name="Mulligan S."/>
            <person name="Benton J."/>
            <person name="Radune D."/>
            <person name="Fisher D.J."/>
            <person name="Atkins H.S."/>
            <person name="Hiscox T."/>
            <person name="Jost B.H."/>
            <person name="Billington S.J."/>
            <person name="Songer J.G."/>
            <person name="McClane B.A."/>
            <person name="Titball R.W."/>
            <person name="Rood J.I."/>
            <person name="Melville S.B."/>
            <person name="Paulsen I.T."/>
        </authorList>
    </citation>
    <scope>NUCLEOTIDE SEQUENCE [LARGE SCALE GENOMIC DNA]</scope>
    <source>
        <strain evidence="11">ATCC 13124 / DSM 756 / JCM 1290 / NCIMB 6125 / NCTC 8237 / S 107 / Type A</strain>
    </source>
</reference>
<dbReference type="PaxDb" id="195103-CPF_1618"/>
<dbReference type="eggNOG" id="COG1387">
    <property type="taxonomic scope" value="Bacteria"/>
</dbReference>
<dbReference type="InterPro" id="IPR013783">
    <property type="entry name" value="Ig-like_fold"/>
</dbReference>
<feature type="signal peptide" evidence="7">
    <location>
        <begin position="1"/>
        <end position="29"/>
    </location>
</feature>
<dbReference type="InterPro" id="IPR036700">
    <property type="entry name" value="BOBF_sf"/>
</dbReference>
<keyword evidence="6" id="KW-1133">Transmembrane helix</keyword>
<keyword evidence="6" id="KW-0812">Transmembrane</keyword>
<dbReference type="eggNOG" id="COG2374">
    <property type="taxonomic scope" value="Bacteria"/>
</dbReference>
<evidence type="ECO:0000256" key="5">
    <source>
        <dbReference type="SAM" id="MobiDB-lite"/>
    </source>
</evidence>
<feature type="region of interest" description="Disordered" evidence="5">
    <location>
        <begin position="1635"/>
        <end position="1681"/>
    </location>
</feature>
<dbReference type="Pfam" id="PF00932">
    <property type="entry name" value="LTD"/>
    <property type="match status" value="1"/>
</dbReference>
<dbReference type="eggNOG" id="COG5263">
    <property type="taxonomic scope" value="Bacteria"/>
</dbReference>